<reference evidence="2 3" key="1">
    <citation type="submission" date="2016-11" db="EMBL/GenBank/DDBJ databases">
        <authorList>
            <person name="Jaros S."/>
            <person name="Januszkiewicz K."/>
            <person name="Wedrychowicz H."/>
        </authorList>
    </citation>
    <scope>NUCLEOTIDE SEQUENCE [LARGE SCALE GENOMIC DNA]</scope>
    <source>
        <strain evidence="2 3">DSM 14501</strain>
    </source>
</reference>
<dbReference type="Proteomes" id="UP000184082">
    <property type="component" value="Unassembled WGS sequence"/>
</dbReference>
<dbReference type="RefSeq" id="WP_072965999.1">
    <property type="nucleotide sequence ID" value="NZ_FRAJ01000005.1"/>
</dbReference>
<keyword evidence="3" id="KW-1185">Reference proteome</keyword>
<gene>
    <name evidence="2" type="ORF">SAMN02745883_00705</name>
</gene>
<sequence>MNLYEKLRGKIPYIYYVGDMLIAVCKENYSIINNTYDYSRISDFQKIIKENNDKEVIKSAVTKISMIAEFNAQNSNSKLSEFIQNLKEEEVKELQMQIKELEKLYRKYKLAY</sequence>
<organism evidence="2 3">
    <name type="scientific">Caminicella sporogenes DSM 14501</name>
    <dbReference type="NCBI Taxonomy" id="1121266"/>
    <lineage>
        <taxon>Bacteria</taxon>
        <taxon>Bacillati</taxon>
        <taxon>Bacillota</taxon>
        <taxon>Clostridia</taxon>
        <taxon>Peptostreptococcales</taxon>
        <taxon>Caminicellaceae</taxon>
        <taxon>Caminicella</taxon>
    </lineage>
</organism>
<protein>
    <submittedName>
        <fullName evidence="2">Uncharacterized protein</fullName>
    </submittedName>
</protein>
<evidence type="ECO:0000313" key="3">
    <source>
        <dbReference type="Proteomes" id="UP000184082"/>
    </source>
</evidence>
<evidence type="ECO:0000256" key="1">
    <source>
        <dbReference type="SAM" id="Coils"/>
    </source>
</evidence>
<dbReference type="STRING" id="1121266.SAMN02745883_00705"/>
<feature type="coiled-coil region" evidence="1">
    <location>
        <begin position="72"/>
        <end position="111"/>
    </location>
</feature>
<evidence type="ECO:0000313" key="2">
    <source>
        <dbReference type="EMBL" id="SHJ88516.1"/>
    </source>
</evidence>
<keyword evidence="1" id="KW-0175">Coiled coil</keyword>
<dbReference type="AlphaFoldDB" id="A0A1M6MYJ9"/>
<accession>A0A1M6MYJ9</accession>
<proteinExistence type="predicted"/>
<name>A0A1M6MYJ9_9FIRM</name>
<dbReference type="EMBL" id="FRAJ01000005">
    <property type="protein sequence ID" value="SHJ88516.1"/>
    <property type="molecule type" value="Genomic_DNA"/>
</dbReference>